<evidence type="ECO:0008006" key="5">
    <source>
        <dbReference type="Google" id="ProtNLM"/>
    </source>
</evidence>
<feature type="compositionally biased region" description="Low complexity" evidence="1">
    <location>
        <begin position="78"/>
        <end position="90"/>
    </location>
</feature>
<evidence type="ECO:0000256" key="2">
    <source>
        <dbReference type="SAM" id="SignalP"/>
    </source>
</evidence>
<dbReference type="Proteomes" id="UP000473014">
    <property type="component" value="Unassembled WGS sequence"/>
</dbReference>
<accession>A0A6G2B7A3</accession>
<dbReference type="AlphaFoldDB" id="A0A6G2B7A3"/>
<feature type="signal peptide" evidence="2">
    <location>
        <begin position="1"/>
        <end position="34"/>
    </location>
</feature>
<feature type="chain" id="PRO_5039386400" description="Ig-like domain-containing protein" evidence="2">
    <location>
        <begin position="35"/>
        <end position="239"/>
    </location>
</feature>
<dbReference type="PROSITE" id="PS51318">
    <property type="entry name" value="TAT"/>
    <property type="match status" value="1"/>
</dbReference>
<feature type="region of interest" description="Disordered" evidence="1">
    <location>
        <begin position="78"/>
        <end position="111"/>
    </location>
</feature>
<evidence type="ECO:0000256" key="1">
    <source>
        <dbReference type="SAM" id="MobiDB-lite"/>
    </source>
</evidence>
<gene>
    <name evidence="3" type="ORF">F0L17_02945</name>
</gene>
<reference evidence="3 4" key="1">
    <citation type="submission" date="2019-11" db="EMBL/GenBank/DDBJ databases">
        <authorList>
            <person name="Yuan L."/>
        </authorList>
    </citation>
    <scope>NUCLEOTIDE SEQUENCE [LARGE SCALE GENOMIC DNA]</scope>
    <source>
        <strain evidence="3 4">TRM43335</strain>
    </source>
</reference>
<keyword evidence="4" id="KW-1185">Reference proteome</keyword>
<sequence length="239" mass="23330">MTHRSPTPSTLRRAARGTVAAGAGLAAAAALALAGTGTATARQAVAGSTTVGPAGHYFAADLTGNATFKAGSVTVTCTVSSSRPTSPTGTDDANRIPDAPDNSNAAGPVGGPLNAPTYGSCRTSMPGVWATITTSGSWGVSVRHGDPSTASLAMPRGGFVLKTSGLANCTVTAAPDGGATVAGGWTNGSPSKLSFVNAAVPVDVVGGFGCPTSATSSIFNAVYDITDVTDPASQITVTE</sequence>
<protein>
    <recommendedName>
        <fullName evidence="5">Ig-like domain-containing protein</fullName>
    </recommendedName>
</protein>
<proteinExistence type="predicted"/>
<name>A0A6G2B7A3_9ACTN</name>
<evidence type="ECO:0000313" key="3">
    <source>
        <dbReference type="EMBL" id="MTE18104.1"/>
    </source>
</evidence>
<evidence type="ECO:0000313" key="4">
    <source>
        <dbReference type="Proteomes" id="UP000473014"/>
    </source>
</evidence>
<dbReference type="RefSeq" id="WP_162465707.1">
    <property type="nucleotide sequence ID" value="NZ_WIXO01000001.1"/>
</dbReference>
<dbReference type="InterPro" id="IPR006311">
    <property type="entry name" value="TAT_signal"/>
</dbReference>
<dbReference type="EMBL" id="WIXO01000001">
    <property type="protein sequence ID" value="MTE18104.1"/>
    <property type="molecule type" value="Genomic_DNA"/>
</dbReference>
<organism evidence="3 4">
    <name type="scientific">Streptomyces taklimakanensis</name>
    <dbReference type="NCBI Taxonomy" id="2569853"/>
    <lineage>
        <taxon>Bacteria</taxon>
        <taxon>Bacillati</taxon>
        <taxon>Actinomycetota</taxon>
        <taxon>Actinomycetes</taxon>
        <taxon>Kitasatosporales</taxon>
        <taxon>Streptomycetaceae</taxon>
        <taxon>Streptomyces</taxon>
    </lineage>
</organism>
<comment type="caution">
    <text evidence="3">The sequence shown here is derived from an EMBL/GenBank/DDBJ whole genome shotgun (WGS) entry which is preliminary data.</text>
</comment>
<keyword evidence="2" id="KW-0732">Signal</keyword>